<dbReference type="SMART" id="SM00526">
    <property type="entry name" value="H15"/>
    <property type="match status" value="2"/>
</dbReference>
<feature type="domain" description="H15" evidence="5">
    <location>
        <begin position="243"/>
        <end position="309"/>
    </location>
</feature>
<organism evidence="6 7">
    <name type="scientific">Brassica napus</name>
    <name type="common">Rape</name>
    <dbReference type="NCBI Taxonomy" id="3708"/>
    <lineage>
        <taxon>Eukaryota</taxon>
        <taxon>Viridiplantae</taxon>
        <taxon>Streptophyta</taxon>
        <taxon>Embryophyta</taxon>
        <taxon>Tracheophyta</taxon>
        <taxon>Spermatophyta</taxon>
        <taxon>Magnoliopsida</taxon>
        <taxon>eudicotyledons</taxon>
        <taxon>Gunneridae</taxon>
        <taxon>Pentapetalae</taxon>
        <taxon>rosids</taxon>
        <taxon>malvids</taxon>
        <taxon>Brassicales</taxon>
        <taxon>Brassicaceae</taxon>
        <taxon>Brassiceae</taxon>
        <taxon>Brassica</taxon>
    </lineage>
</organism>
<dbReference type="InterPro" id="IPR017956">
    <property type="entry name" value="AT_hook_DNA-bd_motif"/>
</dbReference>
<protein>
    <recommendedName>
        <fullName evidence="5">H15 domain-containing protein</fullName>
    </recommendedName>
</protein>
<feature type="domain" description="H15" evidence="5">
    <location>
        <begin position="34"/>
        <end position="103"/>
    </location>
</feature>
<dbReference type="PANTHER" id="PTHR11467:SF135">
    <property type="entry name" value="GENOME ASSEMBLY, CHROMOSOME: A09"/>
    <property type="match status" value="1"/>
</dbReference>
<dbReference type="Gene3D" id="1.10.10.10">
    <property type="entry name" value="Winged helix-like DNA-binding domain superfamily/Winged helix DNA-binding domain"/>
    <property type="match status" value="2"/>
</dbReference>
<name>A0ABQ8EDR3_BRANA</name>
<dbReference type="PRINTS" id="PR00929">
    <property type="entry name" value="ATHOOK"/>
</dbReference>
<evidence type="ECO:0000256" key="3">
    <source>
        <dbReference type="ARBA" id="ARBA00023242"/>
    </source>
</evidence>
<dbReference type="InterPro" id="IPR036388">
    <property type="entry name" value="WH-like_DNA-bd_sf"/>
</dbReference>
<evidence type="ECO:0000256" key="2">
    <source>
        <dbReference type="ARBA" id="ARBA00023125"/>
    </source>
</evidence>
<keyword evidence="2" id="KW-0238">DNA-binding</keyword>
<gene>
    <name evidence="6" type="ORF">HID58_007034</name>
</gene>
<keyword evidence="7" id="KW-1185">Reference proteome</keyword>
<evidence type="ECO:0000259" key="5">
    <source>
        <dbReference type="PROSITE" id="PS51504"/>
    </source>
</evidence>
<feature type="compositionally biased region" description="Basic and acidic residues" evidence="4">
    <location>
        <begin position="167"/>
        <end position="185"/>
    </location>
</feature>
<accession>A0ABQ8EDR3</accession>
<evidence type="ECO:0000313" key="6">
    <source>
        <dbReference type="EMBL" id="KAH0939573.1"/>
    </source>
</evidence>
<evidence type="ECO:0000256" key="4">
    <source>
        <dbReference type="SAM" id="MobiDB-lite"/>
    </source>
</evidence>
<evidence type="ECO:0000313" key="7">
    <source>
        <dbReference type="Proteomes" id="UP000824890"/>
    </source>
</evidence>
<feature type="region of interest" description="Disordered" evidence="4">
    <location>
        <begin position="103"/>
        <end position="187"/>
    </location>
</feature>
<feature type="compositionally biased region" description="Polar residues" evidence="4">
    <location>
        <begin position="110"/>
        <end position="124"/>
    </location>
</feature>
<reference evidence="6 7" key="1">
    <citation type="submission" date="2021-05" db="EMBL/GenBank/DDBJ databases">
        <title>Genome Assembly of Synthetic Allotetraploid Brassica napus Reveals Homoeologous Exchanges between Subgenomes.</title>
        <authorList>
            <person name="Davis J.T."/>
        </authorList>
    </citation>
    <scope>NUCLEOTIDE SEQUENCE [LARGE SCALE GENOMIC DNA]</scope>
    <source>
        <strain evidence="7">cv. Da-Ae</strain>
        <tissue evidence="6">Seedling</tissue>
    </source>
</reference>
<feature type="region of interest" description="Disordered" evidence="4">
    <location>
        <begin position="303"/>
        <end position="342"/>
    </location>
</feature>
<feature type="non-terminal residue" evidence="6">
    <location>
        <position position="1"/>
    </location>
</feature>
<dbReference type="InterPro" id="IPR036390">
    <property type="entry name" value="WH_DNA-bd_sf"/>
</dbReference>
<dbReference type="PROSITE" id="PS51504">
    <property type="entry name" value="H15"/>
    <property type="match status" value="2"/>
</dbReference>
<evidence type="ECO:0000256" key="1">
    <source>
        <dbReference type="ARBA" id="ARBA00004123"/>
    </source>
</evidence>
<dbReference type="Proteomes" id="UP000824890">
    <property type="component" value="Unassembled WGS sequence"/>
</dbReference>
<dbReference type="EMBL" id="JAGKQM010000002">
    <property type="protein sequence ID" value="KAH0939573.1"/>
    <property type="molecule type" value="Genomic_DNA"/>
</dbReference>
<keyword evidence="3" id="KW-0539">Nucleus</keyword>
<dbReference type="PANTHER" id="PTHR11467">
    <property type="entry name" value="HISTONE H1"/>
    <property type="match status" value="1"/>
</dbReference>
<comment type="caution">
    <text evidence="6">The sequence shown here is derived from an EMBL/GenBank/DDBJ whole genome shotgun (WGS) entry which is preliminary data.</text>
</comment>
<comment type="subcellular location">
    <subcellularLocation>
        <location evidence="1">Nucleus</location>
    </subcellularLocation>
</comment>
<dbReference type="InterPro" id="IPR005818">
    <property type="entry name" value="Histone_H1/H5_H15"/>
</dbReference>
<dbReference type="SUPFAM" id="SSF46785">
    <property type="entry name" value="Winged helix' DNA-binding domain"/>
    <property type="match status" value="2"/>
</dbReference>
<sequence>SEVVFDVTMENGLDIQQTPTMVEHPPQIQEIPFSLLPYHQMIMEAIEASNDAKGCTKTAILKHIETTQTHLPPSHLTLLDYHLNQMKHSGKIVIVKNYYMKPDQKPKPQGDSSHVAVTSPSVSYSLRLRGRPPRTKSNDSFSGADLTEEKKEVLTPSVSGRPRGRTPKKEKMVAKTNGVRREPGRPRKCHSGLLRAFHSVYGLRTNTCCPREMRNFCHNTVGVDLQQTPTEEHPPQLQELPFSLPPYPRMIMEAIGTSNGCNKTAIVKHIESTQITLPPSHLTLLNYHLNRMKQSGQIVIVKNNYTKPDPNAPPKRGRGRPPKPKPEGENKGTTGRPRGRPP</sequence>
<dbReference type="Pfam" id="PF00538">
    <property type="entry name" value="Linker_histone"/>
    <property type="match status" value="1"/>
</dbReference>
<proteinExistence type="predicted"/>